<feature type="region of interest" description="Disordered" evidence="1">
    <location>
        <begin position="761"/>
        <end position="829"/>
    </location>
</feature>
<feature type="region of interest" description="Disordered" evidence="1">
    <location>
        <begin position="860"/>
        <end position="885"/>
    </location>
</feature>
<evidence type="ECO:0000256" key="1">
    <source>
        <dbReference type="SAM" id="MobiDB-lite"/>
    </source>
</evidence>
<gene>
    <name evidence="4" type="ORF">HII31_09229</name>
</gene>
<dbReference type="InterPro" id="IPR015915">
    <property type="entry name" value="Kelch-typ_b-propeller"/>
</dbReference>
<keyword evidence="2" id="KW-1133">Transmembrane helix</keyword>
<protein>
    <submittedName>
        <fullName evidence="4">Uncharacterized protein</fullName>
    </submittedName>
</protein>
<evidence type="ECO:0000313" key="5">
    <source>
        <dbReference type="Proteomes" id="UP000660729"/>
    </source>
</evidence>
<organism evidence="4 5">
    <name type="scientific">Pseudocercospora fuligena</name>
    <dbReference type="NCBI Taxonomy" id="685502"/>
    <lineage>
        <taxon>Eukaryota</taxon>
        <taxon>Fungi</taxon>
        <taxon>Dikarya</taxon>
        <taxon>Ascomycota</taxon>
        <taxon>Pezizomycotina</taxon>
        <taxon>Dothideomycetes</taxon>
        <taxon>Dothideomycetidae</taxon>
        <taxon>Mycosphaerellales</taxon>
        <taxon>Mycosphaerellaceae</taxon>
        <taxon>Pseudocercospora</taxon>
    </lineage>
</organism>
<feature type="region of interest" description="Disordered" evidence="1">
    <location>
        <begin position="1043"/>
        <end position="1088"/>
    </location>
</feature>
<reference evidence="4" key="1">
    <citation type="submission" date="2020-04" db="EMBL/GenBank/DDBJ databases">
        <title>Draft genome resource of the tomato pathogen Pseudocercospora fuligena.</title>
        <authorList>
            <person name="Zaccaron A."/>
        </authorList>
    </citation>
    <scope>NUCLEOTIDE SEQUENCE</scope>
    <source>
        <strain evidence="4">PF001</strain>
    </source>
</reference>
<accession>A0A8H6RD34</accession>
<feature type="compositionally biased region" description="Polar residues" evidence="1">
    <location>
        <begin position="778"/>
        <end position="789"/>
    </location>
</feature>
<name>A0A8H6RD34_9PEZI</name>
<keyword evidence="2" id="KW-0812">Transmembrane</keyword>
<comment type="caution">
    <text evidence="4">The sequence shown here is derived from an EMBL/GenBank/DDBJ whole genome shotgun (WGS) entry which is preliminary data.</text>
</comment>
<feature type="compositionally biased region" description="Polar residues" evidence="1">
    <location>
        <begin position="524"/>
        <end position="539"/>
    </location>
</feature>
<keyword evidence="2" id="KW-0472">Membrane</keyword>
<feature type="compositionally biased region" description="Basic and acidic residues" evidence="1">
    <location>
        <begin position="956"/>
        <end position="986"/>
    </location>
</feature>
<dbReference type="OrthoDB" id="205993at2759"/>
<dbReference type="SUPFAM" id="SSF50965">
    <property type="entry name" value="Galactose oxidase, central domain"/>
    <property type="match status" value="1"/>
</dbReference>
<feature type="transmembrane region" description="Helical" evidence="2">
    <location>
        <begin position="450"/>
        <end position="471"/>
    </location>
</feature>
<keyword evidence="3" id="KW-0732">Signal</keyword>
<feature type="compositionally biased region" description="Low complexity" evidence="1">
    <location>
        <begin position="734"/>
        <end position="746"/>
    </location>
</feature>
<feature type="compositionally biased region" description="Basic and acidic residues" evidence="1">
    <location>
        <begin position="1052"/>
        <end position="1065"/>
    </location>
</feature>
<evidence type="ECO:0000256" key="3">
    <source>
        <dbReference type="SAM" id="SignalP"/>
    </source>
</evidence>
<dbReference type="AlphaFoldDB" id="A0A8H6RD34"/>
<feature type="region of interest" description="Disordered" evidence="1">
    <location>
        <begin position="899"/>
        <end position="986"/>
    </location>
</feature>
<feature type="region of interest" description="Disordered" evidence="1">
    <location>
        <begin position="667"/>
        <end position="746"/>
    </location>
</feature>
<dbReference type="InterPro" id="IPR011043">
    <property type="entry name" value="Gal_Oxase/kelch_b-propeller"/>
</dbReference>
<evidence type="ECO:0000256" key="2">
    <source>
        <dbReference type="SAM" id="Phobius"/>
    </source>
</evidence>
<keyword evidence="5" id="KW-1185">Reference proteome</keyword>
<feature type="region of interest" description="Disordered" evidence="1">
    <location>
        <begin position="506"/>
        <end position="539"/>
    </location>
</feature>
<dbReference type="Proteomes" id="UP000660729">
    <property type="component" value="Unassembled WGS sequence"/>
</dbReference>
<evidence type="ECO:0000313" key="4">
    <source>
        <dbReference type="EMBL" id="KAF7189384.1"/>
    </source>
</evidence>
<proteinExistence type="predicted"/>
<feature type="signal peptide" evidence="3">
    <location>
        <begin position="1"/>
        <end position="19"/>
    </location>
</feature>
<feature type="compositionally biased region" description="Polar residues" evidence="1">
    <location>
        <begin position="899"/>
        <end position="912"/>
    </location>
</feature>
<feature type="chain" id="PRO_5034819811" evidence="3">
    <location>
        <begin position="20"/>
        <end position="1088"/>
    </location>
</feature>
<dbReference type="EMBL" id="JABCIY010000189">
    <property type="protein sequence ID" value="KAF7189384.1"/>
    <property type="molecule type" value="Genomic_DNA"/>
</dbReference>
<sequence>MKHHSLPLSLLALVRLVLADATLPYNPTRILTTSNSTYVYIFQQSPGSANQGVLKTVDLERELASRNVPTTTIASSLPFLQEDTLVPYVPVIHASGNITVIAGSCGDSGSTQVWRFAPEAEGNSGNGSWSQYQTSGGEAGAGSAFAGVGFLSNAVGFSADVGGDAAELDFYIFAGMCPLDNSTSSIWQSTAQYSDSMRELTLGSSADLYDIANVATRGPPIAEAGFTMTGLTPTFRVNASGSAQTQQQDFLLLGGHTQEAFLNTSQVALFSLPQNSWSFLPVQQPSAARTDLALRQTATTIEPRSGHTAVLSEDGTQIIVLGGWVGDVNSPAQPQLAVLHLGSEYGGDEAQAWTWSVPDQSGVGLPSGSGIYGHGATMLPGGVMMVVGGYQIQSASSSRIKRQSQESILLYNTTSNSWVDSYVNPNVSGTAAGQSSAGGALSKTSQQTGLGVGLGLGVAVLIALIIFYFWYSKRLKRKREERERALMVHSSDVSVAGFEQDQPFLDRRSVDGRGGDPYAAAGQHQMSQQAGSTGLFTNIPSPTRGLRKGLAARPYSYHAAPRYDDGRMAHGSGGIHPIMEHQDEEDSDLMPAALNPFQDPSPLREPEQAYDNYSTAEAKLRELQRVLHSATAVDVPARDPFIDPLPNPLGSHPTSPVMLDTFGTVRRVPTQANRAESPSRRPLTAETEGSMNWQIIEHDDDEPSGSGSGSSNGRISPTKTDDRTLSTLSERSQRSMASTTSITRTMSTRTGAVLAAALARREADQTAATTPMEGLRTATMSTSNSSNGRKSPYHFQGSHGDAKTDTKRQSPRPQSRHQAEKSTDSFMTASSTFADLQSQGQALLGGQPHMDRDDPYRRALAAQGSSGKSRAPDLEPLQPPNRRQGWMGSLRRALTAMSNERSFSLTSQNRQPVSPDEIEPRTSTSSPNRIRRKPLTGEGPRRTVSDGGALLKQKRGQKDWQEAPEARDLDAGDWGEPRSSLEAKQAEGEWDVEGEASKRDVQMMFTVPKARLRVVNADIERASMRSASDGAVSRKGSLANLKRENSVNTIRSRSDGEGGHKERQRLILGTTKEEEETASSSGVRLGWL</sequence>
<dbReference type="Gene3D" id="2.120.10.80">
    <property type="entry name" value="Kelch-type beta propeller"/>
    <property type="match status" value="1"/>
</dbReference>